<dbReference type="Pfam" id="PF09844">
    <property type="entry name" value="DUF2071"/>
    <property type="match status" value="1"/>
</dbReference>
<dbReference type="Gene3D" id="2.40.400.10">
    <property type="entry name" value="Acetoacetate decarboxylase-like"/>
    <property type="match status" value="1"/>
</dbReference>
<comment type="caution">
    <text evidence="1">The sequence shown here is derived from an EMBL/GenBank/DDBJ whole genome shotgun (WGS) entry which is preliminary data.</text>
</comment>
<dbReference type="InterPro" id="IPR018644">
    <property type="entry name" value="DUF2071"/>
</dbReference>
<protein>
    <submittedName>
        <fullName evidence="1">DUF2071 domain-containing protein</fullName>
    </submittedName>
</protein>
<organism evidence="1 2">
    <name type="scientific">Microbacterium sediminicola</name>
    <dbReference type="NCBI Taxonomy" id="415210"/>
    <lineage>
        <taxon>Bacteria</taxon>
        <taxon>Bacillati</taxon>
        <taxon>Actinomycetota</taxon>
        <taxon>Actinomycetes</taxon>
        <taxon>Micrococcales</taxon>
        <taxon>Microbacteriaceae</taxon>
        <taxon>Microbacterium</taxon>
    </lineage>
</organism>
<dbReference type="InterPro" id="IPR023375">
    <property type="entry name" value="ADC_dom_sf"/>
</dbReference>
<keyword evidence="2" id="KW-1185">Reference proteome</keyword>
<evidence type="ECO:0000313" key="2">
    <source>
        <dbReference type="Proteomes" id="UP001501690"/>
    </source>
</evidence>
<name>A0ABP4TIK3_9MICO</name>
<dbReference type="PANTHER" id="PTHR39186">
    <property type="entry name" value="DUF2071 FAMILY PROTEIN"/>
    <property type="match status" value="1"/>
</dbReference>
<dbReference type="EMBL" id="BAAAPL010000001">
    <property type="protein sequence ID" value="GAA1688763.1"/>
    <property type="molecule type" value="Genomic_DNA"/>
</dbReference>
<dbReference type="PANTHER" id="PTHR39186:SF1">
    <property type="entry name" value="DUF2071 DOMAIN-CONTAINING PROTEIN"/>
    <property type="match status" value="1"/>
</dbReference>
<dbReference type="SUPFAM" id="SSF160104">
    <property type="entry name" value="Acetoacetate decarboxylase-like"/>
    <property type="match status" value="1"/>
</dbReference>
<proteinExistence type="predicted"/>
<sequence length="248" mass="27387">MTSPVSRVAPPLPGRAIVRQTWSDVSFLHWQVDTELVRPHLPQGVHPDEFEGTSWVGLVGFVLGDHRFLPLPPVPVLGTFAEVNVRLYTIDDDGNRGVVFCSLDAHRLLPVLAARAMFSLPYIWARTGVRRGGDVFDYAVLRHGRTHTRSRFTVRAAGERDDSDLATFLTARWGFHERTYGRTIYARNVHAPWPVERGILERIDDGLLAAAGFADAAGRPPDLVHVARGGVVTDFSAGRPVGSERHSG</sequence>
<gene>
    <name evidence="1" type="ORF">GCM10009808_02140</name>
</gene>
<evidence type="ECO:0000313" key="1">
    <source>
        <dbReference type="EMBL" id="GAA1688763.1"/>
    </source>
</evidence>
<reference evidence="2" key="1">
    <citation type="journal article" date="2019" name="Int. J. Syst. Evol. Microbiol.">
        <title>The Global Catalogue of Microorganisms (GCM) 10K type strain sequencing project: providing services to taxonomists for standard genome sequencing and annotation.</title>
        <authorList>
            <consortium name="The Broad Institute Genomics Platform"/>
            <consortium name="The Broad Institute Genome Sequencing Center for Infectious Disease"/>
            <person name="Wu L."/>
            <person name="Ma J."/>
        </authorList>
    </citation>
    <scope>NUCLEOTIDE SEQUENCE [LARGE SCALE GENOMIC DNA]</scope>
    <source>
        <strain evidence="2">JCM 15577</strain>
    </source>
</reference>
<dbReference type="RefSeq" id="WP_344067992.1">
    <property type="nucleotide sequence ID" value="NZ_BAAAPL010000001.1"/>
</dbReference>
<accession>A0ABP4TIK3</accession>
<dbReference type="Proteomes" id="UP001501690">
    <property type="component" value="Unassembled WGS sequence"/>
</dbReference>